<evidence type="ECO:0000313" key="2">
    <source>
        <dbReference type="EMBL" id="SVA92598.1"/>
    </source>
</evidence>
<dbReference type="AlphaFoldDB" id="A0A381ZTH9"/>
<dbReference type="InterPro" id="IPR005835">
    <property type="entry name" value="NTP_transferase_dom"/>
</dbReference>
<dbReference type="SUPFAM" id="SSF53448">
    <property type="entry name" value="Nucleotide-diphospho-sugar transferases"/>
    <property type="match status" value="1"/>
</dbReference>
<dbReference type="PANTHER" id="PTHR47183">
    <property type="entry name" value="GLUCOSE-1-PHOSPHATE CYTIDYLYLTRANSFERASE-RELATED"/>
    <property type="match status" value="1"/>
</dbReference>
<dbReference type="InterPro" id="IPR029044">
    <property type="entry name" value="Nucleotide-diphossugar_trans"/>
</dbReference>
<dbReference type="Gene3D" id="3.90.550.10">
    <property type="entry name" value="Spore Coat Polysaccharide Biosynthesis Protein SpsA, Chain A"/>
    <property type="match status" value="1"/>
</dbReference>
<accession>A0A381ZTH9</accession>
<reference evidence="2" key="1">
    <citation type="submission" date="2018-05" db="EMBL/GenBank/DDBJ databases">
        <authorList>
            <person name="Lanie J.A."/>
            <person name="Ng W.-L."/>
            <person name="Kazmierczak K.M."/>
            <person name="Andrzejewski T.M."/>
            <person name="Davidsen T.M."/>
            <person name="Wayne K.J."/>
            <person name="Tettelin H."/>
            <person name="Glass J.I."/>
            <person name="Rusch D."/>
            <person name="Podicherti R."/>
            <person name="Tsui H.-C.T."/>
            <person name="Winkler M.E."/>
        </authorList>
    </citation>
    <scope>NUCLEOTIDE SEQUENCE</scope>
</reference>
<feature type="non-terminal residue" evidence="2">
    <location>
        <position position="1"/>
    </location>
</feature>
<dbReference type="GO" id="GO:0047343">
    <property type="term" value="F:glucose-1-phosphate cytidylyltransferase activity"/>
    <property type="evidence" value="ECO:0007669"/>
    <property type="project" value="InterPro"/>
</dbReference>
<dbReference type="InterPro" id="IPR013446">
    <property type="entry name" value="G1P_cyt_trans-like"/>
</dbReference>
<feature type="domain" description="Nucleotidyl transferase" evidence="1">
    <location>
        <begin position="2"/>
        <end position="55"/>
    </location>
</feature>
<evidence type="ECO:0000259" key="1">
    <source>
        <dbReference type="Pfam" id="PF00483"/>
    </source>
</evidence>
<sequence>VKAVLLAGGLGTRLREETEYRPKPMVEVGGRPILWHIMKGFAHHGITDFVVCTGYRGD</sequence>
<dbReference type="PANTHER" id="PTHR47183:SF1">
    <property type="entry name" value="GLUCOSE-1-PHOSPHATE CYTIDYLYLTRANSFERASE"/>
    <property type="match status" value="1"/>
</dbReference>
<name>A0A381ZTH9_9ZZZZ</name>
<feature type="non-terminal residue" evidence="2">
    <location>
        <position position="58"/>
    </location>
</feature>
<dbReference type="Pfam" id="PF00483">
    <property type="entry name" value="NTP_transferase"/>
    <property type="match status" value="1"/>
</dbReference>
<organism evidence="2">
    <name type="scientific">marine metagenome</name>
    <dbReference type="NCBI Taxonomy" id="408172"/>
    <lineage>
        <taxon>unclassified sequences</taxon>
        <taxon>metagenomes</taxon>
        <taxon>ecological metagenomes</taxon>
    </lineage>
</organism>
<dbReference type="EMBL" id="UINC01022612">
    <property type="protein sequence ID" value="SVA92598.1"/>
    <property type="molecule type" value="Genomic_DNA"/>
</dbReference>
<protein>
    <recommendedName>
        <fullName evidence="1">Nucleotidyl transferase domain-containing protein</fullName>
    </recommendedName>
</protein>
<proteinExistence type="predicted"/>
<gene>
    <name evidence="2" type="ORF">METZ01_LOCUS145452</name>
</gene>